<dbReference type="STRING" id="1802579.A2310_02260"/>
<dbReference type="AlphaFoldDB" id="A0A1F4SMB9"/>
<proteinExistence type="predicted"/>
<name>A0A1F4SMB9_UNCSA</name>
<dbReference type="InterPro" id="IPR045584">
    <property type="entry name" value="Pilin-like"/>
</dbReference>
<evidence type="ECO:0000313" key="3">
    <source>
        <dbReference type="Proteomes" id="UP000178417"/>
    </source>
</evidence>
<keyword evidence="1" id="KW-1133">Transmembrane helix</keyword>
<dbReference type="Pfam" id="PF07963">
    <property type="entry name" value="N_methyl"/>
    <property type="match status" value="1"/>
</dbReference>
<organism evidence="2 3">
    <name type="scientific">candidate division WOR-1 bacterium RIFOXYB2_FULL_37_13</name>
    <dbReference type="NCBI Taxonomy" id="1802579"/>
    <lineage>
        <taxon>Bacteria</taxon>
        <taxon>Bacillati</taxon>
        <taxon>Saganbacteria</taxon>
    </lineage>
</organism>
<dbReference type="NCBIfam" id="TIGR02532">
    <property type="entry name" value="IV_pilin_GFxxxE"/>
    <property type="match status" value="1"/>
</dbReference>
<comment type="caution">
    <text evidence="2">The sequence shown here is derived from an EMBL/GenBank/DDBJ whole genome shotgun (WGS) entry which is preliminary data.</text>
</comment>
<protein>
    <recommendedName>
        <fullName evidence="4">General secretion pathway GspH domain-containing protein</fullName>
    </recommendedName>
</protein>
<reference evidence="2 3" key="1">
    <citation type="journal article" date="2016" name="Nat. Commun.">
        <title>Thousands of microbial genomes shed light on interconnected biogeochemical processes in an aquifer system.</title>
        <authorList>
            <person name="Anantharaman K."/>
            <person name="Brown C.T."/>
            <person name="Hug L.A."/>
            <person name="Sharon I."/>
            <person name="Castelle C.J."/>
            <person name="Probst A.J."/>
            <person name="Thomas B.C."/>
            <person name="Singh A."/>
            <person name="Wilkins M.J."/>
            <person name="Karaoz U."/>
            <person name="Brodie E.L."/>
            <person name="Williams K.H."/>
            <person name="Hubbard S.S."/>
            <person name="Banfield J.F."/>
        </authorList>
    </citation>
    <scope>NUCLEOTIDE SEQUENCE [LARGE SCALE GENOMIC DNA]</scope>
</reference>
<evidence type="ECO:0008006" key="4">
    <source>
        <dbReference type="Google" id="ProtNLM"/>
    </source>
</evidence>
<sequence>MRKGGFTLIELVMVIVLLGIVSASAFVAISSYKCHYLMAAAEKLSSDLRYARNLALASSKWHGAVFSGNTYTVYETDGVNDIPISNPEREGEDFIINISDNYDDVSISSVNIASGNKVEFDPYGVPFSDKTGVPISSNGFVSLLKGGNCVVVTISPTSGAVTIQ</sequence>
<evidence type="ECO:0000313" key="2">
    <source>
        <dbReference type="EMBL" id="OGC21604.1"/>
    </source>
</evidence>
<keyword evidence="1" id="KW-0472">Membrane</keyword>
<keyword evidence="1" id="KW-0812">Transmembrane</keyword>
<dbReference type="Gene3D" id="3.30.700.10">
    <property type="entry name" value="Glycoprotein, Type 4 Pilin"/>
    <property type="match status" value="1"/>
</dbReference>
<dbReference type="Proteomes" id="UP000178417">
    <property type="component" value="Unassembled WGS sequence"/>
</dbReference>
<dbReference type="SUPFAM" id="SSF54523">
    <property type="entry name" value="Pili subunits"/>
    <property type="match status" value="1"/>
</dbReference>
<evidence type="ECO:0000256" key="1">
    <source>
        <dbReference type="SAM" id="Phobius"/>
    </source>
</evidence>
<accession>A0A1F4SMB9</accession>
<feature type="transmembrane region" description="Helical" evidence="1">
    <location>
        <begin position="6"/>
        <end position="29"/>
    </location>
</feature>
<gene>
    <name evidence="2" type="ORF">A2310_02260</name>
</gene>
<dbReference type="PROSITE" id="PS00409">
    <property type="entry name" value="PROKAR_NTER_METHYL"/>
    <property type="match status" value="1"/>
</dbReference>
<dbReference type="InterPro" id="IPR012902">
    <property type="entry name" value="N_methyl_site"/>
</dbReference>
<dbReference type="EMBL" id="MEUB01000038">
    <property type="protein sequence ID" value="OGC21604.1"/>
    <property type="molecule type" value="Genomic_DNA"/>
</dbReference>